<name>A0A1C3ESQ5_9GAMM</name>
<dbReference type="GO" id="GO:0022857">
    <property type="term" value="F:transmembrane transporter activity"/>
    <property type="evidence" value="ECO:0007669"/>
    <property type="project" value="InterPro"/>
</dbReference>
<comment type="subcellular location">
    <subcellularLocation>
        <location evidence="1">Cell membrane</location>
        <topology evidence="1">Multi-pass membrane protein</topology>
    </subcellularLocation>
</comment>
<dbReference type="AlphaFoldDB" id="A0A1C3ESQ5"/>
<keyword evidence="4 7" id="KW-0812">Transmembrane</keyword>
<dbReference type="Gene3D" id="1.20.1250.20">
    <property type="entry name" value="MFS general substrate transporter like domains"/>
    <property type="match status" value="2"/>
</dbReference>
<evidence type="ECO:0000256" key="2">
    <source>
        <dbReference type="ARBA" id="ARBA00022448"/>
    </source>
</evidence>
<keyword evidence="6 7" id="KW-0472">Membrane</keyword>
<accession>A0A1C3ESQ5</accession>
<proteinExistence type="predicted"/>
<dbReference type="PANTHER" id="PTHR23517">
    <property type="entry name" value="RESISTANCE PROTEIN MDTM, PUTATIVE-RELATED-RELATED"/>
    <property type="match status" value="1"/>
</dbReference>
<dbReference type="EMBL" id="LYBM01000001">
    <property type="protein sequence ID" value="ODA36173.1"/>
    <property type="molecule type" value="Genomic_DNA"/>
</dbReference>
<dbReference type="GO" id="GO:0005886">
    <property type="term" value="C:plasma membrane"/>
    <property type="evidence" value="ECO:0007669"/>
    <property type="project" value="UniProtKB-SubCell"/>
</dbReference>
<keyword evidence="3" id="KW-1003">Cell membrane</keyword>
<gene>
    <name evidence="8" type="ORF">A8L45_00795</name>
</gene>
<feature type="transmembrane region" description="Helical" evidence="7">
    <location>
        <begin position="73"/>
        <end position="92"/>
    </location>
</feature>
<evidence type="ECO:0000313" key="8">
    <source>
        <dbReference type="EMBL" id="ODA36173.1"/>
    </source>
</evidence>
<feature type="transmembrane region" description="Helical" evidence="7">
    <location>
        <begin position="159"/>
        <end position="181"/>
    </location>
</feature>
<feature type="transmembrane region" description="Helical" evidence="7">
    <location>
        <begin position="361"/>
        <end position="383"/>
    </location>
</feature>
<feature type="transmembrane region" description="Helical" evidence="7">
    <location>
        <begin position="202"/>
        <end position="223"/>
    </location>
</feature>
<feature type="transmembrane region" description="Helical" evidence="7">
    <location>
        <begin position="335"/>
        <end position="355"/>
    </location>
</feature>
<evidence type="ECO:0000256" key="6">
    <source>
        <dbReference type="ARBA" id="ARBA00023136"/>
    </source>
</evidence>
<evidence type="ECO:0000256" key="3">
    <source>
        <dbReference type="ARBA" id="ARBA00022475"/>
    </source>
</evidence>
<evidence type="ECO:0000256" key="1">
    <source>
        <dbReference type="ARBA" id="ARBA00004651"/>
    </source>
</evidence>
<dbReference type="PANTHER" id="PTHR23517:SF2">
    <property type="entry name" value="MULTIDRUG RESISTANCE PROTEIN MDTH"/>
    <property type="match status" value="1"/>
</dbReference>
<protein>
    <recommendedName>
        <fullName evidence="10">MFS transporter</fullName>
    </recommendedName>
</protein>
<evidence type="ECO:0000256" key="4">
    <source>
        <dbReference type="ARBA" id="ARBA00022692"/>
    </source>
</evidence>
<evidence type="ECO:0008006" key="10">
    <source>
        <dbReference type="Google" id="ProtNLM"/>
    </source>
</evidence>
<evidence type="ECO:0000256" key="5">
    <source>
        <dbReference type="ARBA" id="ARBA00022989"/>
    </source>
</evidence>
<feature type="transmembrane region" description="Helical" evidence="7">
    <location>
        <begin position="130"/>
        <end position="153"/>
    </location>
</feature>
<feature type="transmembrane region" description="Helical" evidence="7">
    <location>
        <begin position="243"/>
        <end position="263"/>
    </location>
</feature>
<dbReference type="Proteomes" id="UP000094936">
    <property type="component" value="Unassembled WGS sequence"/>
</dbReference>
<comment type="caution">
    <text evidence="8">The sequence shown here is derived from an EMBL/GenBank/DDBJ whole genome shotgun (WGS) entry which is preliminary data.</text>
</comment>
<keyword evidence="5 7" id="KW-1133">Transmembrane helix</keyword>
<dbReference type="InterPro" id="IPR036259">
    <property type="entry name" value="MFS_trans_sf"/>
</dbReference>
<feature type="transmembrane region" description="Helical" evidence="7">
    <location>
        <begin position="98"/>
        <end position="118"/>
    </location>
</feature>
<feature type="transmembrane region" description="Helical" evidence="7">
    <location>
        <begin position="43"/>
        <end position="61"/>
    </location>
</feature>
<sequence length="407" mass="45661">MRPTLKQCLILLTLISVVCDTIMLPFYPIFFLQRFGIDSGYHVGAYLAVLCFVVMVSFPFWAKLAKRYHEIHIWIFTQIIAAALGIACYYSTSIEWLWIVSMTKMVFKASYLLIYPYALRLEEKDAHLGIVGLFAVLMHFGGIGGAILGGVLIDVTEAHNIYLIMSLGDVIQVLICIYLSIKLNLEWKQLPYEEHVPSRKKIPTFIFTLGLVSLIVYFCEFLARPYFTLYWQQISQSESTLIAGLVYAVPAWMALFGLLVSHGRWTSKLNAQQQITAALLAAAVGLCLQAIADWYVVLAGRILFGYALFIITVKLEVMLFSLSEPAHYAEDFSKIHFLQSTGIIGASVLIGSLVSEQDFSMPFVFAAGGMVITCLLFIIFFIFKQTNDSATNDSHVSSITRSDTEIH</sequence>
<dbReference type="SUPFAM" id="SSF103473">
    <property type="entry name" value="MFS general substrate transporter"/>
    <property type="match status" value="1"/>
</dbReference>
<feature type="transmembrane region" description="Helical" evidence="7">
    <location>
        <begin position="275"/>
        <end position="297"/>
    </location>
</feature>
<evidence type="ECO:0000313" key="9">
    <source>
        <dbReference type="Proteomes" id="UP000094936"/>
    </source>
</evidence>
<evidence type="ECO:0000256" key="7">
    <source>
        <dbReference type="SAM" id="Phobius"/>
    </source>
</evidence>
<keyword evidence="9" id="KW-1185">Reference proteome</keyword>
<dbReference type="InterPro" id="IPR050171">
    <property type="entry name" value="MFS_Transporters"/>
</dbReference>
<dbReference type="InterPro" id="IPR011701">
    <property type="entry name" value="MFS"/>
</dbReference>
<keyword evidence="2" id="KW-0813">Transport</keyword>
<dbReference type="STRING" id="1080227.A8L45_00795"/>
<organism evidence="8 9">
    <name type="scientific">Veronia pacifica</name>
    <dbReference type="NCBI Taxonomy" id="1080227"/>
    <lineage>
        <taxon>Bacteria</taxon>
        <taxon>Pseudomonadati</taxon>
        <taxon>Pseudomonadota</taxon>
        <taxon>Gammaproteobacteria</taxon>
        <taxon>Vibrionales</taxon>
        <taxon>Vibrionaceae</taxon>
        <taxon>Veronia</taxon>
    </lineage>
</organism>
<reference evidence="8 9" key="1">
    <citation type="submission" date="2016-05" db="EMBL/GenBank/DDBJ databases">
        <title>Genomic Taxonomy of the Vibrionaceae.</title>
        <authorList>
            <person name="Gomez-Gil B."/>
            <person name="Enciso-Ibarra J."/>
        </authorList>
    </citation>
    <scope>NUCLEOTIDE SEQUENCE [LARGE SCALE GENOMIC DNA]</scope>
    <source>
        <strain evidence="8 9">CAIM 1920</strain>
    </source>
</reference>
<feature type="transmembrane region" description="Helical" evidence="7">
    <location>
        <begin position="303"/>
        <end position="323"/>
    </location>
</feature>
<dbReference type="Pfam" id="PF07690">
    <property type="entry name" value="MFS_1"/>
    <property type="match status" value="1"/>
</dbReference>